<accession>A0A6N6VS88</accession>
<comment type="caution">
    <text evidence="1">The sequence shown here is derived from an EMBL/GenBank/DDBJ whole genome shotgun (WGS) entry which is preliminary data.</text>
</comment>
<evidence type="ECO:0000313" key="2">
    <source>
        <dbReference type="Proteomes" id="UP000437748"/>
    </source>
</evidence>
<protein>
    <submittedName>
        <fullName evidence="1">Uncharacterized protein</fullName>
    </submittedName>
</protein>
<proteinExistence type="predicted"/>
<evidence type="ECO:0000313" key="1">
    <source>
        <dbReference type="EMBL" id="KAB8038992.1"/>
    </source>
</evidence>
<organism evidence="1 2">
    <name type="scientific">Silvanigrella paludirubra</name>
    <dbReference type="NCBI Taxonomy" id="2499159"/>
    <lineage>
        <taxon>Bacteria</taxon>
        <taxon>Pseudomonadati</taxon>
        <taxon>Bdellovibrionota</taxon>
        <taxon>Oligoflexia</taxon>
        <taxon>Silvanigrellales</taxon>
        <taxon>Silvanigrellaceae</taxon>
        <taxon>Silvanigrella</taxon>
    </lineage>
</organism>
<gene>
    <name evidence="1" type="ORF">GCL60_09030</name>
</gene>
<dbReference type="RefSeq" id="WP_153420390.1">
    <property type="nucleotide sequence ID" value="NZ_WFLM01000003.1"/>
</dbReference>
<keyword evidence="2" id="KW-1185">Reference proteome</keyword>
<dbReference type="Proteomes" id="UP000437748">
    <property type="component" value="Unassembled WGS sequence"/>
</dbReference>
<reference evidence="1 2" key="1">
    <citation type="submission" date="2019-10" db="EMBL/GenBank/DDBJ databases">
        <title>New species of Slilvanegrellaceae.</title>
        <authorList>
            <person name="Pitt A."/>
            <person name="Hahn M.W."/>
        </authorList>
    </citation>
    <scope>NUCLEOTIDE SEQUENCE [LARGE SCALE GENOMIC DNA]</scope>
    <source>
        <strain evidence="1 2">SP-Ram-0.45-NSY-1</strain>
    </source>
</reference>
<name>A0A6N6VS88_9BACT</name>
<dbReference type="OrthoDB" id="5606258at2"/>
<dbReference type="EMBL" id="WFLM01000003">
    <property type="protein sequence ID" value="KAB8038992.1"/>
    <property type="molecule type" value="Genomic_DNA"/>
</dbReference>
<dbReference type="AlphaFoldDB" id="A0A6N6VS88"/>
<sequence>MIIFMVEKDRFQKLYPKLKHKDSNFLDYMLSNVEEKNRSHTSNLEDKRTFIKNLISLNTVQNIKVFINSDLENRDLLNHYYFVPWFYFYSTFENFGDSFLYFLNKNKSYLESISVNIEDNNFKIICEKVLATYANPVLGKIPLSKFSDTVVKLKDDFLAYKNTSENSKKWFDFFNDYNLNSYSKFYIKYTDVLNEIKKVKIREKNKAEYTICYSSEKEVFNDLLSKIISKYKGNSLIQKKLALILTIDKNKSLYLSQKEIIVNYFNYINIEIKNIECLYNQFFSNFNNGTLKKISEDLEKSINNSKQIIKKVTNKVLIDQEFNLIYNEFELNLFKNNIITYFLLTKSDSSEYFKYFLSQTEYKNILAECQIKKFSQFVYFFLEYEKIRIDKFRSKTNNLLLKFPLVSIGAMIINDIRRCIHTLKDNISNKTKTNKNSLFSEDNLSNIIIGSGVNSKINREESKYNMIGKASYNVRSYQLDSSNEDISSYVSDLEKVKARNRFLHDKGIELGNGISGHIAGIKKEFLKSKNTLNDNEYKIEATINCSMFLFWSLFYDKTSTASHSYIEVFESSSNSKQENVIIEFPQDTYHIFEYILEMFRLKNFDAVDFIDELQKNNTFKLIEKSQLKLNLNLYSI</sequence>